<feature type="non-terminal residue" evidence="7">
    <location>
        <position position="1"/>
    </location>
</feature>
<name>A0A2N7PJH2_9BACT</name>
<feature type="transmembrane region" description="Helical" evidence="6">
    <location>
        <begin position="20"/>
        <end position="38"/>
    </location>
</feature>
<evidence type="ECO:0000256" key="5">
    <source>
        <dbReference type="ARBA" id="ARBA00023136"/>
    </source>
</evidence>
<evidence type="ECO:0000313" key="7">
    <source>
        <dbReference type="EMBL" id="PMP62739.1"/>
    </source>
</evidence>
<comment type="caution">
    <text evidence="7">The sequence shown here is derived from an EMBL/GenBank/DDBJ whole genome shotgun (WGS) entry which is preliminary data.</text>
</comment>
<dbReference type="AlphaFoldDB" id="A0A2N7PJH2"/>
<dbReference type="NCBIfam" id="TIGR00374">
    <property type="entry name" value="flippase-like domain"/>
    <property type="match status" value="1"/>
</dbReference>
<feature type="transmembrane region" description="Helical" evidence="6">
    <location>
        <begin position="166"/>
        <end position="188"/>
    </location>
</feature>
<evidence type="ECO:0000256" key="4">
    <source>
        <dbReference type="ARBA" id="ARBA00022989"/>
    </source>
</evidence>
<dbReference type="PANTHER" id="PTHR40277">
    <property type="entry name" value="BLL5419 PROTEIN"/>
    <property type="match status" value="1"/>
</dbReference>
<dbReference type="InterPro" id="IPR022791">
    <property type="entry name" value="L-PG_synthase/AglD"/>
</dbReference>
<proteinExistence type="predicted"/>
<evidence type="ECO:0000313" key="8">
    <source>
        <dbReference type="Proteomes" id="UP000235731"/>
    </source>
</evidence>
<feature type="transmembrane region" description="Helical" evidence="6">
    <location>
        <begin position="200"/>
        <end position="223"/>
    </location>
</feature>
<dbReference type="Pfam" id="PF03706">
    <property type="entry name" value="LPG_synthase_TM"/>
    <property type="match status" value="1"/>
</dbReference>
<feature type="transmembrane region" description="Helical" evidence="6">
    <location>
        <begin position="96"/>
        <end position="118"/>
    </location>
</feature>
<accession>A0A2N7PJH2</accession>
<evidence type="ECO:0000256" key="2">
    <source>
        <dbReference type="ARBA" id="ARBA00022475"/>
    </source>
</evidence>
<keyword evidence="3 6" id="KW-0812">Transmembrane</keyword>
<dbReference type="GO" id="GO:0005886">
    <property type="term" value="C:plasma membrane"/>
    <property type="evidence" value="ECO:0007669"/>
    <property type="project" value="UniProtKB-SubCell"/>
</dbReference>
<reference evidence="7 8" key="1">
    <citation type="submission" date="2018-01" db="EMBL/GenBank/DDBJ databases">
        <title>Metagenomic assembled genomes from two thermal pools in the Uzon Caldera, Kamchatka, Russia.</title>
        <authorList>
            <person name="Wilkins L."/>
            <person name="Ettinger C."/>
        </authorList>
    </citation>
    <scope>NUCLEOTIDE SEQUENCE [LARGE SCALE GENOMIC DNA]</scope>
    <source>
        <strain evidence="7">ZAV-15</strain>
    </source>
</reference>
<keyword evidence="2" id="KW-1003">Cell membrane</keyword>
<evidence type="ECO:0000256" key="1">
    <source>
        <dbReference type="ARBA" id="ARBA00004651"/>
    </source>
</evidence>
<feature type="transmembrane region" description="Helical" evidence="6">
    <location>
        <begin position="130"/>
        <end position="154"/>
    </location>
</feature>
<keyword evidence="5 6" id="KW-0472">Membrane</keyword>
<dbReference type="EMBL" id="PNIE01000055">
    <property type="protein sequence ID" value="PMP62739.1"/>
    <property type="molecule type" value="Genomic_DNA"/>
</dbReference>
<evidence type="ECO:0000256" key="6">
    <source>
        <dbReference type="SAM" id="Phobius"/>
    </source>
</evidence>
<dbReference type="PANTHER" id="PTHR40277:SF1">
    <property type="entry name" value="BLL5419 PROTEIN"/>
    <property type="match status" value="1"/>
</dbReference>
<evidence type="ECO:0008006" key="9">
    <source>
        <dbReference type="Google" id="ProtNLM"/>
    </source>
</evidence>
<organism evidence="7 8">
    <name type="scientific">Caldimicrobium thiodismutans</name>
    <dbReference type="NCBI Taxonomy" id="1653476"/>
    <lineage>
        <taxon>Bacteria</taxon>
        <taxon>Pseudomonadati</taxon>
        <taxon>Thermodesulfobacteriota</taxon>
        <taxon>Thermodesulfobacteria</taxon>
        <taxon>Thermodesulfobacteriales</taxon>
        <taxon>Thermodesulfobacteriaceae</taxon>
        <taxon>Caldimicrobium</taxon>
    </lineage>
</organism>
<sequence>LFKRTDFSQLRILFTQINLNYYFLALFCVIIFQSLVALRWKKICAAWGFEESFFFYLKSYLMGFSLNTLFPGVVAGDTLRGFNLYKRGLEWKKTSFSVVLDRALGLMGIMFILTFSLRGGANFLPDKFRILLQFIVYSSIFAFVGIVLFLTFFSKTTFFNPLKLPYVIVPLVLGIIIQIFFVFQFLFLGKALHLPLRFSFYFTIIPIVSFLSALPLSISGLGLREGTLSYFLHLLNYPIEYGLSLGLLAYSLILISAIPGIILYLRGKWS</sequence>
<gene>
    <name evidence="7" type="ORF">C0197_04025</name>
</gene>
<feature type="transmembrane region" description="Helical" evidence="6">
    <location>
        <begin position="59"/>
        <end position="76"/>
    </location>
</feature>
<feature type="transmembrane region" description="Helical" evidence="6">
    <location>
        <begin position="243"/>
        <end position="265"/>
    </location>
</feature>
<protein>
    <recommendedName>
        <fullName evidence="9">Flippase-like domain-containing protein</fullName>
    </recommendedName>
</protein>
<dbReference type="Proteomes" id="UP000235731">
    <property type="component" value="Unassembled WGS sequence"/>
</dbReference>
<keyword evidence="4 6" id="KW-1133">Transmembrane helix</keyword>
<evidence type="ECO:0000256" key="3">
    <source>
        <dbReference type="ARBA" id="ARBA00022692"/>
    </source>
</evidence>
<comment type="subcellular location">
    <subcellularLocation>
        <location evidence="1">Cell membrane</location>
        <topology evidence="1">Multi-pass membrane protein</topology>
    </subcellularLocation>
</comment>